<evidence type="ECO:0000256" key="1">
    <source>
        <dbReference type="SAM" id="MobiDB-lite"/>
    </source>
</evidence>
<keyword evidence="2" id="KW-1133">Transmembrane helix</keyword>
<feature type="compositionally biased region" description="Acidic residues" evidence="1">
    <location>
        <begin position="114"/>
        <end position="126"/>
    </location>
</feature>
<dbReference type="Proteomes" id="UP000617340">
    <property type="component" value="Unassembled WGS sequence"/>
</dbReference>
<sequence length="150" mass="15975">MRWKEQGIFFVGVSALKIEWLRASVSTVTKHAPITTVSNSPAFSTRTDAFGICPPPTNERIACLDEGLGDVREKNVFRLVGNRRLRDGGEVVVVVVVVAVVVVGGGSGDGNGDGNDDDDDDDDDDNTTTTKTTTTVVAVVPSLLCVRKRA</sequence>
<keyword evidence="4" id="KW-1185">Reference proteome</keyword>
<keyword evidence="2" id="KW-0812">Transmembrane</keyword>
<feature type="transmembrane region" description="Helical" evidence="2">
    <location>
        <begin position="91"/>
        <end position="108"/>
    </location>
</feature>
<proteinExistence type="predicted"/>
<comment type="caution">
    <text evidence="3">The sequence shown here is derived from an EMBL/GenBank/DDBJ whole genome shotgun (WGS) entry which is preliminary data.</text>
</comment>
<dbReference type="AlphaFoldDB" id="A0A834NPC2"/>
<name>A0A834NPC2_VESGE</name>
<feature type="region of interest" description="Disordered" evidence="1">
    <location>
        <begin position="107"/>
        <end position="133"/>
    </location>
</feature>
<reference evidence="3" key="1">
    <citation type="journal article" date="2020" name="G3 (Bethesda)">
        <title>High-Quality Assemblies for Three Invasive Social Wasps from the &lt;i&gt;Vespula&lt;/i&gt; Genus.</title>
        <authorList>
            <person name="Harrop T.W.R."/>
            <person name="Guhlin J."/>
            <person name="McLaughlin G.M."/>
            <person name="Permina E."/>
            <person name="Stockwell P."/>
            <person name="Gilligan J."/>
            <person name="Le Lec M.F."/>
            <person name="Gruber M.A.M."/>
            <person name="Quinn O."/>
            <person name="Lovegrove M."/>
            <person name="Duncan E.J."/>
            <person name="Remnant E.J."/>
            <person name="Van Eeckhoven J."/>
            <person name="Graham B."/>
            <person name="Knapp R.A."/>
            <person name="Langford K.W."/>
            <person name="Kronenberg Z."/>
            <person name="Press M.O."/>
            <person name="Eacker S.M."/>
            <person name="Wilson-Rankin E.E."/>
            <person name="Purcell J."/>
            <person name="Lester P.J."/>
            <person name="Dearden P.K."/>
        </authorList>
    </citation>
    <scope>NUCLEOTIDE SEQUENCE</scope>
    <source>
        <strain evidence="3">Linc-1</strain>
    </source>
</reference>
<feature type="transmembrane region" description="Helical" evidence="2">
    <location>
        <begin position="128"/>
        <end position="146"/>
    </location>
</feature>
<evidence type="ECO:0000256" key="2">
    <source>
        <dbReference type="SAM" id="Phobius"/>
    </source>
</evidence>
<organism evidence="3 4">
    <name type="scientific">Vespula germanica</name>
    <name type="common">German yellow jacket</name>
    <name type="synonym">Paravespula germanica</name>
    <dbReference type="NCBI Taxonomy" id="30212"/>
    <lineage>
        <taxon>Eukaryota</taxon>
        <taxon>Metazoa</taxon>
        <taxon>Ecdysozoa</taxon>
        <taxon>Arthropoda</taxon>
        <taxon>Hexapoda</taxon>
        <taxon>Insecta</taxon>
        <taxon>Pterygota</taxon>
        <taxon>Neoptera</taxon>
        <taxon>Endopterygota</taxon>
        <taxon>Hymenoptera</taxon>
        <taxon>Apocrita</taxon>
        <taxon>Aculeata</taxon>
        <taxon>Vespoidea</taxon>
        <taxon>Vespidae</taxon>
        <taxon>Vespinae</taxon>
        <taxon>Vespula</taxon>
    </lineage>
</organism>
<evidence type="ECO:0000313" key="4">
    <source>
        <dbReference type="Proteomes" id="UP000617340"/>
    </source>
</evidence>
<protein>
    <submittedName>
        <fullName evidence="3">Uncharacterized protein</fullName>
    </submittedName>
</protein>
<accession>A0A834NPC2</accession>
<dbReference type="EMBL" id="JACSDZ010000002">
    <property type="protein sequence ID" value="KAF7415037.1"/>
    <property type="molecule type" value="Genomic_DNA"/>
</dbReference>
<evidence type="ECO:0000313" key="3">
    <source>
        <dbReference type="EMBL" id="KAF7415037.1"/>
    </source>
</evidence>
<keyword evidence="2" id="KW-0472">Membrane</keyword>
<gene>
    <name evidence="3" type="ORF">HZH68_003526</name>
</gene>